<proteinExistence type="predicted"/>
<feature type="transmembrane region" description="Helical" evidence="1">
    <location>
        <begin position="7"/>
        <end position="27"/>
    </location>
</feature>
<organism evidence="2 3">
    <name type="scientific">Ornithinibacillus massiliensis</name>
    <dbReference type="NCBI Taxonomy" id="1944633"/>
    <lineage>
        <taxon>Bacteria</taxon>
        <taxon>Bacillati</taxon>
        <taxon>Bacillota</taxon>
        <taxon>Bacilli</taxon>
        <taxon>Bacillales</taxon>
        <taxon>Bacillaceae</taxon>
        <taxon>Ornithinibacillus</taxon>
    </lineage>
</organism>
<sequence length="76" mass="8817">MSKKRYIAYFVSGFIIGIFILPAFLEWLGFTYSFADVLELIFGEPNLFNRITVGLLLVIFLIWIGRGLYKGYKKLT</sequence>
<dbReference type="Proteomes" id="UP000681870">
    <property type="component" value="Unassembled WGS sequence"/>
</dbReference>
<comment type="caution">
    <text evidence="2">The sequence shown here is derived from an EMBL/GenBank/DDBJ whole genome shotgun (WGS) entry which is preliminary data.</text>
</comment>
<feature type="transmembrane region" description="Helical" evidence="1">
    <location>
        <begin position="47"/>
        <end position="69"/>
    </location>
</feature>
<dbReference type="EMBL" id="JAGXBY010000001">
    <property type="protein sequence ID" value="MBS3678978.1"/>
    <property type="molecule type" value="Genomic_DNA"/>
</dbReference>
<accession>A0ABS5MB18</accession>
<evidence type="ECO:0000256" key="1">
    <source>
        <dbReference type="SAM" id="Phobius"/>
    </source>
</evidence>
<evidence type="ECO:0000313" key="2">
    <source>
        <dbReference type="EMBL" id="MBS3678978.1"/>
    </source>
</evidence>
<keyword evidence="1" id="KW-0812">Transmembrane</keyword>
<keyword evidence="1" id="KW-0472">Membrane</keyword>
<gene>
    <name evidence="2" type="ORF">KGF86_02020</name>
</gene>
<evidence type="ECO:0000313" key="3">
    <source>
        <dbReference type="Proteomes" id="UP000681870"/>
    </source>
</evidence>
<keyword evidence="1" id="KW-1133">Transmembrane helix</keyword>
<protein>
    <submittedName>
        <fullName evidence="2">Uncharacterized protein</fullName>
    </submittedName>
</protein>
<name>A0ABS5MB18_9BACI</name>
<reference evidence="2 3" key="1">
    <citation type="submission" date="2021-05" db="EMBL/GenBank/DDBJ databases">
        <title>Ornithinibacillus massiliensis sp. nov.</title>
        <authorList>
            <person name="Iwaza R."/>
            <person name="Lagier J.-C."/>
            <person name="Raoult D."/>
        </authorList>
    </citation>
    <scope>NUCLEOTIDE SEQUENCE [LARGE SCALE GENOMIC DNA]</scope>
    <source>
        <strain evidence="2 3">Marseille-P3601</strain>
    </source>
</reference>
<keyword evidence="3" id="KW-1185">Reference proteome</keyword>
<dbReference type="RefSeq" id="WP_211741018.1">
    <property type="nucleotide sequence ID" value="NZ_JAGXBY010000001.1"/>
</dbReference>